<proteinExistence type="predicted"/>
<evidence type="ECO:0000313" key="3">
    <source>
        <dbReference type="Proteomes" id="UP000000377"/>
    </source>
</evidence>
<evidence type="ECO:0000313" key="2">
    <source>
        <dbReference type="EMBL" id="ADI07794.1"/>
    </source>
</evidence>
<reference evidence="2 3" key="1">
    <citation type="journal article" date="2010" name="J. Bacteriol.">
        <title>Genome sequence of the milbemycin-producing bacterium Streptomyces bingchenggensis.</title>
        <authorList>
            <person name="Wang X.J."/>
            <person name="Yan Y.J."/>
            <person name="Zhang B."/>
            <person name="An J."/>
            <person name="Wang J.J."/>
            <person name="Tian J."/>
            <person name="Jiang L."/>
            <person name="Chen Y.H."/>
            <person name="Huang S.X."/>
            <person name="Yin M."/>
            <person name="Zhang J."/>
            <person name="Gao A.L."/>
            <person name="Liu C.X."/>
            <person name="Zhu Z.X."/>
            <person name="Xiang W.S."/>
        </authorList>
    </citation>
    <scope>NUCLEOTIDE SEQUENCE [LARGE SCALE GENOMIC DNA]</scope>
    <source>
        <strain evidence="2 3">BCW-1</strain>
    </source>
</reference>
<sequence>MLLDRECMVSLTDQILPLVGVALGAVMSFLVSSLNERTRWRRQQSVRWDEHRLTAYAEYAHAVKELAARYQMMAAARGLVSGPMPLEPTPEVLADIGELESRRSALSETLGLLGDTEANTASKMLDHCLWRLECLARGVATEVEQNWDEAYQEFRDARSRYVERARASLGVSGVVARDVAWPAAWRPVTRSSSPQ</sequence>
<dbReference type="eggNOG" id="ENOG5033NHD">
    <property type="taxonomic scope" value="Bacteria"/>
</dbReference>
<keyword evidence="1" id="KW-1133">Transmembrane helix</keyword>
<organism evidence="2 3">
    <name type="scientific">Streptomyces bingchenggensis (strain BCW-1)</name>
    <dbReference type="NCBI Taxonomy" id="749414"/>
    <lineage>
        <taxon>Bacteria</taxon>
        <taxon>Bacillati</taxon>
        <taxon>Actinomycetota</taxon>
        <taxon>Actinomycetes</taxon>
        <taxon>Kitasatosporales</taxon>
        <taxon>Streptomycetaceae</taxon>
        <taxon>Streptomyces</taxon>
    </lineage>
</organism>
<evidence type="ECO:0000256" key="1">
    <source>
        <dbReference type="SAM" id="Phobius"/>
    </source>
</evidence>
<feature type="transmembrane region" description="Helical" evidence="1">
    <location>
        <begin position="15"/>
        <end position="34"/>
    </location>
</feature>
<dbReference type="Proteomes" id="UP000000377">
    <property type="component" value="Chromosome"/>
</dbReference>
<keyword evidence="1" id="KW-0472">Membrane</keyword>
<gene>
    <name evidence="2" type="ordered locus">SBI_04674</name>
</gene>
<dbReference type="KEGG" id="sbh:SBI_04674"/>
<dbReference type="HOGENOM" id="CLU_112913_0_0_11"/>
<name>D7BZ58_STRBB</name>
<dbReference type="EMBL" id="CP002047">
    <property type="protein sequence ID" value="ADI07794.1"/>
    <property type="molecule type" value="Genomic_DNA"/>
</dbReference>
<dbReference type="PATRIC" id="fig|749414.3.peg.4832"/>
<keyword evidence="3" id="KW-1185">Reference proteome</keyword>
<keyword evidence="1" id="KW-0812">Transmembrane</keyword>
<protein>
    <recommendedName>
        <fullName evidence="4">Secreted protein</fullName>
    </recommendedName>
</protein>
<evidence type="ECO:0008006" key="4">
    <source>
        <dbReference type="Google" id="ProtNLM"/>
    </source>
</evidence>
<dbReference type="AlphaFoldDB" id="D7BZ58"/>
<accession>D7BZ58</accession>